<accession>A0A345ZU72</accession>
<dbReference type="Proteomes" id="UP000254889">
    <property type="component" value="Chromosome"/>
</dbReference>
<dbReference type="KEGG" id="ptaw:DW352_08045"/>
<gene>
    <name evidence="1" type="ORF">DW352_08045</name>
</gene>
<proteinExistence type="predicted"/>
<evidence type="ECO:0000313" key="2">
    <source>
        <dbReference type="Proteomes" id="UP000254889"/>
    </source>
</evidence>
<reference evidence="1 2" key="1">
    <citation type="submission" date="2018-07" db="EMBL/GenBank/DDBJ databases">
        <authorList>
            <person name="Quirk P.G."/>
            <person name="Krulwich T.A."/>
        </authorList>
    </citation>
    <scope>NUCLEOTIDE SEQUENCE [LARGE SCALE GENOMIC DNA]</scope>
    <source>
        <strain evidence="1 2">CC-BB4</strain>
    </source>
</reference>
<evidence type="ECO:0000313" key="1">
    <source>
        <dbReference type="EMBL" id="AXK80469.1"/>
    </source>
</evidence>
<sequence>MLWPLTAAPGRTSTVTASRHTVHAKLRSSGWPNAAGTLRASRIGAPQRGHVGKGWASLMREKWLYSRVPASPD</sequence>
<organism evidence="1 2">
    <name type="scientific">Pseudolabrys taiwanensis</name>
    <dbReference type="NCBI Taxonomy" id="331696"/>
    <lineage>
        <taxon>Bacteria</taxon>
        <taxon>Pseudomonadati</taxon>
        <taxon>Pseudomonadota</taxon>
        <taxon>Alphaproteobacteria</taxon>
        <taxon>Hyphomicrobiales</taxon>
        <taxon>Xanthobacteraceae</taxon>
        <taxon>Pseudolabrys</taxon>
    </lineage>
</organism>
<protein>
    <submittedName>
        <fullName evidence="1">Uncharacterized protein</fullName>
    </submittedName>
</protein>
<dbReference type="AlphaFoldDB" id="A0A345ZU72"/>
<dbReference type="EMBL" id="CP031417">
    <property type="protein sequence ID" value="AXK80469.1"/>
    <property type="molecule type" value="Genomic_DNA"/>
</dbReference>
<name>A0A345ZU72_9HYPH</name>
<keyword evidence="2" id="KW-1185">Reference proteome</keyword>